<dbReference type="EMBL" id="BART01010178">
    <property type="protein sequence ID" value="GAG86124.1"/>
    <property type="molecule type" value="Genomic_DNA"/>
</dbReference>
<dbReference type="Gene3D" id="3.40.50.1000">
    <property type="entry name" value="HAD superfamily/HAD-like"/>
    <property type="match status" value="1"/>
</dbReference>
<dbReference type="InterPro" id="IPR050155">
    <property type="entry name" value="HAD-like_hydrolase_sf"/>
</dbReference>
<dbReference type="InterPro" id="IPR006439">
    <property type="entry name" value="HAD-SF_hydro_IA"/>
</dbReference>
<evidence type="ECO:0000313" key="1">
    <source>
        <dbReference type="EMBL" id="GAG86124.1"/>
    </source>
</evidence>
<evidence type="ECO:0008006" key="2">
    <source>
        <dbReference type="Google" id="ProtNLM"/>
    </source>
</evidence>
<dbReference type="Pfam" id="PF13419">
    <property type="entry name" value="HAD_2"/>
    <property type="match status" value="1"/>
</dbReference>
<dbReference type="PANTHER" id="PTHR43434">
    <property type="entry name" value="PHOSPHOGLYCOLATE PHOSPHATASE"/>
    <property type="match status" value="1"/>
</dbReference>
<protein>
    <recommendedName>
        <fullName evidence="2">Phosphoglycolate phosphatase</fullName>
    </recommendedName>
</protein>
<dbReference type="GO" id="GO:0008967">
    <property type="term" value="F:phosphoglycolate phosphatase activity"/>
    <property type="evidence" value="ECO:0007669"/>
    <property type="project" value="TreeGrafter"/>
</dbReference>
<organism evidence="1">
    <name type="scientific">marine sediment metagenome</name>
    <dbReference type="NCBI Taxonomy" id="412755"/>
    <lineage>
        <taxon>unclassified sequences</taxon>
        <taxon>metagenomes</taxon>
        <taxon>ecological metagenomes</taxon>
    </lineage>
</organism>
<proteinExistence type="predicted"/>
<dbReference type="GO" id="GO:0005829">
    <property type="term" value="C:cytosol"/>
    <property type="evidence" value="ECO:0007669"/>
    <property type="project" value="TreeGrafter"/>
</dbReference>
<sequence length="167" mass="18777">MENLVRSALAAEKPDQATILEIHQQIEAEYKKCWADTTGTYAGIPELLDGLTERNISMAILSNKPHSFMQLIVDKFFSSWHFEVVLGARDSCPRKPDPAAVREIADIFELRMEDILCIGDTDTDMQTAHNAGLLPVGVLWGFRTEKELRDNGAWQIAAEPAELLKFF</sequence>
<dbReference type="PANTHER" id="PTHR43434:SF1">
    <property type="entry name" value="PHOSPHOGLYCOLATE PHOSPHATASE"/>
    <property type="match status" value="1"/>
</dbReference>
<dbReference type="AlphaFoldDB" id="X1AT76"/>
<accession>X1AT76</accession>
<dbReference type="SUPFAM" id="SSF56784">
    <property type="entry name" value="HAD-like"/>
    <property type="match status" value="1"/>
</dbReference>
<dbReference type="GO" id="GO:0006281">
    <property type="term" value="P:DNA repair"/>
    <property type="evidence" value="ECO:0007669"/>
    <property type="project" value="TreeGrafter"/>
</dbReference>
<dbReference type="InterPro" id="IPR041492">
    <property type="entry name" value="HAD_2"/>
</dbReference>
<name>X1AT76_9ZZZZ</name>
<comment type="caution">
    <text evidence="1">The sequence shown here is derived from an EMBL/GenBank/DDBJ whole genome shotgun (WGS) entry which is preliminary data.</text>
</comment>
<gene>
    <name evidence="1" type="ORF">S01H4_22267</name>
</gene>
<dbReference type="InterPro" id="IPR036412">
    <property type="entry name" value="HAD-like_sf"/>
</dbReference>
<reference evidence="1" key="1">
    <citation type="journal article" date="2014" name="Front. Microbiol.">
        <title>High frequency of phylogenetically diverse reductive dehalogenase-homologous genes in deep subseafloor sedimentary metagenomes.</title>
        <authorList>
            <person name="Kawai M."/>
            <person name="Futagami T."/>
            <person name="Toyoda A."/>
            <person name="Takaki Y."/>
            <person name="Nishi S."/>
            <person name="Hori S."/>
            <person name="Arai W."/>
            <person name="Tsubouchi T."/>
            <person name="Morono Y."/>
            <person name="Uchiyama I."/>
            <person name="Ito T."/>
            <person name="Fujiyama A."/>
            <person name="Inagaki F."/>
            <person name="Takami H."/>
        </authorList>
    </citation>
    <scope>NUCLEOTIDE SEQUENCE</scope>
    <source>
        <strain evidence="1">Expedition CK06-06</strain>
    </source>
</reference>
<dbReference type="InterPro" id="IPR023214">
    <property type="entry name" value="HAD_sf"/>
</dbReference>
<dbReference type="NCBIfam" id="TIGR01549">
    <property type="entry name" value="HAD-SF-IA-v1"/>
    <property type="match status" value="1"/>
</dbReference>